<reference evidence="2 3" key="1">
    <citation type="journal article" date="2017" name="Genome Biol. Evol.">
        <title>Phytophthora megakarya and P. palmivora, closely related causal agents of cacao black pod rot, underwent increases in genome sizes and gene numbers by different mechanisms.</title>
        <authorList>
            <person name="Ali S.S."/>
            <person name="Shao J."/>
            <person name="Lary D.J."/>
            <person name="Kronmiller B."/>
            <person name="Shen D."/>
            <person name="Strem M.D."/>
            <person name="Amoako-Attah I."/>
            <person name="Akrofi A.Y."/>
            <person name="Begoude B.A."/>
            <person name="Ten Hoopen G.M."/>
            <person name="Coulibaly K."/>
            <person name="Kebe B.I."/>
            <person name="Melnick R.L."/>
            <person name="Guiltinan M.J."/>
            <person name="Tyler B.M."/>
            <person name="Meinhardt L.W."/>
            <person name="Bailey B.A."/>
        </authorList>
    </citation>
    <scope>NUCLEOTIDE SEQUENCE [LARGE SCALE GENOMIC DNA]</scope>
    <source>
        <strain evidence="3">sbr112.9</strain>
    </source>
</reference>
<feature type="compositionally biased region" description="Basic residues" evidence="1">
    <location>
        <begin position="26"/>
        <end position="37"/>
    </location>
</feature>
<dbReference type="InterPro" id="IPR046341">
    <property type="entry name" value="SET_dom_sf"/>
</dbReference>
<evidence type="ECO:0000313" key="2">
    <source>
        <dbReference type="EMBL" id="POM78263.1"/>
    </source>
</evidence>
<dbReference type="Proteomes" id="UP000237271">
    <property type="component" value="Unassembled WGS sequence"/>
</dbReference>
<dbReference type="EMBL" id="NCKW01002073">
    <property type="protein sequence ID" value="POM78263.1"/>
    <property type="molecule type" value="Genomic_DNA"/>
</dbReference>
<sequence length="220" mass="25185">MVKTYKERQATQKRMKAKNNPWPTPKSRKKSRQARRAPVKDSKRVYHAKTMQTLFIQAFLKIPGVREALQRLRAKRDEESKQNAPQQRNNVEWPSNIIRSLQLNIKEGVKLKDNWPTDQCNCYGDCYPDICPNAAGDLFCARDNCRYRGRCSNGVYETHDVELFESHTGIGVRATDTIQVGTTIAPYTGLLTDFDYDRSDTQHEYVIDLQTSGRGGGGIR</sequence>
<dbReference type="OrthoDB" id="128448at2759"/>
<accession>A0A2P4YKF3</accession>
<protein>
    <submittedName>
        <fullName evidence="2">Uncharacterized protein</fullName>
    </submittedName>
</protein>
<dbReference type="SUPFAM" id="SSF82199">
    <property type="entry name" value="SET domain"/>
    <property type="match status" value="1"/>
</dbReference>
<evidence type="ECO:0000313" key="3">
    <source>
        <dbReference type="Proteomes" id="UP000237271"/>
    </source>
</evidence>
<name>A0A2P4YKF3_9STRA</name>
<comment type="caution">
    <text evidence="2">The sequence shown here is derived from an EMBL/GenBank/DDBJ whole genome shotgun (WGS) entry which is preliminary data.</text>
</comment>
<evidence type="ECO:0000256" key="1">
    <source>
        <dbReference type="SAM" id="MobiDB-lite"/>
    </source>
</evidence>
<keyword evidence="3" id="KW-1185">Reference proteome</keyword>
<dbReference type="AlphaFoldDB" id="A0A2P4YKF3"/>
<organism evidence="2 3">
    <name type="scientific">Phytophthora palmivora</name>
    <dbReference type="NCBI Taxonomy" id="4796"/>
    <lineage>
        <taxon>Eukaryota</taxon>
        <taxon>Sar</taxon>
        <taxon>Stramenopiles</taxon>
        <taxon>Oomycota</taxon>
        <taxon>Peronosporomycetes</taxon>
        <taxon>Peronosporales</taxon>
        <taxon>Peronosporaceae</taxon>
        <taxon>Phytophthora</taxon>
    </lineage>
</organism>
<feature type="region of interest" description="Disordered" evidence="1">
    <location>
        <begin position="1"/>
        <end position="43"/>
    </location>
</feature>
<gene>
    <name evidence="2" type="ORF">PHPALM_4222</name>
</gene>
<dbReference type="Gene3D" id="2.170.270.10">
    <property type="entry name" value="SET domain"/>
    <property type="match status" value="1"/>
</dbReference>
<proteinExistence type="predicted"/>
<feature type="compositionally biased region" description="Basic and acidic residues" evidence="1">
    <location>
        <begin position="1"/>
        <end position="10"/>
    </location>
</feature>